<evidence type="ECO:0000256" key="3">
    <source>
        <dbReference type="ARBA" id="ARBA00001947"/>
    </source>
</evidence>
<keyword evidence="12 19" id="KW-0479">Metal-binding</keyword>
<dbReference type="NCBIfam" id="TIGR01357">
    <property type="entry name" value="aroB"/>
    <property type="match status" value="1"/>
</dbReference>
<evidence type="ECO:0000256" key="9">
    <source>
        <dbReference type="ARBA" id="ARBA00017684"/>
    </source>
</evidence>
<dbReference type="GO" id="GO:0009423">
    <property type="term" value="P:chorismate biosynthetic process"/>
    <property type="evidence" value="ECO:0007669"/>
    <property type="project" value="UniProtKB-UniRule"/>
</dbReference>
<dbReference type="Proteomes" id="UP000284476">
    <property type="component" value="Unassembled WGS sequence"/>
</dbReference>
<feature type="binding site" evidence="19">
    <location>
        <position position="149"/>
    </location>
    <ligand>
        <name>NAD(+)</name>
        <dbReference type="ChEBI" id="CHEBI:57540"/>
    </ligand>
</feature>
<comment type="function">
    <text evidence="4 19">Catalyzes the conversion of 3-deoxy-D-arabino-heptulosonate 7-phosphate (DAHP) to dehydroquinate (DHQ).</text>
</comment>
<name>A0A443JG27_9RHOB</name>
<keyword evidence="13 19" id="KW-0547">Nucleotide-binding</keyword>
<dbReference type="EMBL" id="SAUZ01000015">
    <property type="protein sequence ID" value="RWR19526.1"/>
    <property type="molecule type" value="Genomic_DNA"/>
</dbReference>
<dbReference type="InterPro" id="IPR030963">
    <property type="entry name" value="DHQ_synth_fam"/>
</dbReference>
<dbReference type="Pfam" id="PF24621">
    <property type="entry name" value="DHQS_C"/>
    <property type="match status" value="1"/>
</dbReference>
<feature type="binding site" evidence="19">
    <location>
        <position position="191"/>
    </location>
    <ligand>
        <name>Zn(2+)</name>
        <dbReference type="ChEBI" id="CHEBI:29105"/>
    </ligand>
</feature>
<accession>A0A443JG27</accession>
<dbReference type="GO" id="GO:0008652">
    <property type="term" value="P:amino acid biosynthetic process"/>
    <property type="evidence" value="ECO:0007669"/>
    <property type="project" value="UniProtKB-KW"/>
</dbReference>
<keyword evidence="18 19" id="KW-0170">Cobalt</keyword>
<evidence type="ECO:0000259" key="21">
    <source>
        <dbReference type="Pfam" id="PF24621"/>
    </source>
</evidence>
<dbReference type="FunFam" id="3.40.50.1970:FF:000007">
    <property type="entry name" value="Pentafunctional AROM polypeptide"/>
    <property type="match status" value="1"/>
</dbReference>
<feature type="domain" description="3-dehydroquinate synthase C-terminal" evidence="21">
    <location>
        <begin position="188"/>
        <end position="337"/>
    </location>
</feature>
<evidence type="ECO:0000313" key="22">
    <source>
        <dbReference type="EMBL" id="RWR19526.1"/>
    </source>
</evidence>
<dbReference type="Pfam" id="PF01761">
    <property type="entry name" value="DHQ_synthase"/>
    <property type="match status" value="1"/>
</dbReference>
<evidence type="ECO:0000256" key="13">
    <source>
        <dbReference type="ARBA" id="ARBA00022741"/>
    </source>
</evidence>
<keyword evidence="16 19" id="KW-0057">Aromatic amino acid biosynthesis</keyword>
<dbReference type="PANTHER" id="PTHR43622:SF7">
    <property type="entry name" value="3-DEHYDROQUINATE SYNTHASE, CHLOROPLASTIC"/>
    <property type="match status" value="1"/>
</dbReference>
<comment type="similarity">
    <text evidence="7 19">Belongs to the sugar phosphate cyclases superfamily. Dehydroquinate synthase family.</text>
</comment>
<comment type="caution">
    <text evidence="22">The sequence shown here is derived from an EMBL/GenBank/DDBJ whole genome shotgun (WGS) entry which is preliminary data.</text>
</comment>
<evidence type="ECO:0000256" key="1">
    <source>
        <dbReference type="ARBA" id="ARBA00001393"/>
    </source>
</evidence>
<evidence type="ECO:0000256" key="17">
    <source>
        <dbReference type="ARBA" id="ARBA00023239"/>
    </source>
</evidence>
<comment type="subcellular location">
    <subcellularLocation>
        <location evidence="5 19">Cytoplasm</location>
    </subcellularLocation>
</comment>
<dbReference type="GO" id="GO:0046872">
    <property type="term" value="F:metal ion binding"/>
    <property type="evidence" value="ECO:0007669"/>
    <property type="project" value="UniProtKB-KW"/>
</dbReference>
<proteinExistence type="inferred from homology"/>
<evidence type="ECO:0000256" key="2">
    <source>
        <dbReference type="ARBA" id="ARBA00001911"/>
    </source>
</evidence>
<feature type="binding site" evidence="19">
    <location>
        <position position="254"/>
    </location>
    <ligand>
        <name>Zn(2+)</name>
        <dbReference type="ChEBI" id="CHEBI:29105"/>
    </ligand>
</feature>
<dbReference type="CDD" id="cd08195">
    <property type="entry name" value="DHQS"/>
    <property type="match status" value="1"/>
</dbReference>
<dbReference type="Gene3D" id="1.20.1090.10">
    <property type="entry name" value="Dehydroquinate synthase-like - alpha domain"/>
    <property type="match status" value="1"/>
</dbReference>
<dbReference type="GO" id="GO:0000166">
    <property type="term" value="F:nucleotide binding"/>
    <property type="evidence" value="ECO:0007669"/>
    <property type="project" value="UniProtKB-KW"/>
</dbReference>
<feature type="binding site" evidence="19">
    <location>
        <begin position="136"/>
        <end position="137"/>
    </location>
    <ligand>
        <name>NAD(+)</name>
        <dbReference type="ChEBI" id="CHEBI:57540"/>
    </ligand>
</feature>
<keyword evidence="14 19" id="KW-0862">Zinc</keyword>
<comment type="caution">
    <text evidence="19">Lacks conserved residue(s) required for the propagation of feature annotation.</text>
</comment>
<dbReference type="EC" id="4.2.3.4" evidence="8 19"/>
<keyword evidence="15 19" id="KW-0520">NAD</keyword>
<evidence type="ECO:0000256" key="14">
    <source>
        <dbReference type="ARBA" id="ARBA00022833"/>
    </source>
</evidence>
<comment type="pathway">
    <text evidence="6 19">Metabolic intermediate biosynthesis; chorismate biosynthesis; chorismate from D-erythrose 4-phosphate and phosphoenolpyruvate: step 2/7.</text>
</comment>
<dbReference type="InterPro" id="IPR050071">
    <property type="entry name" value="Dehydroquinate_synthase"/>
</dbReference>
<evidence type="ECO:0000256" key="6">
    <source>
        <dbReference type="ARBA" id="ARBA00004661"/>
    </source>
</evidence>
<dbReference type="SUPFAM" id="SSF56796">
    <property type="entry name" value="Dehydroquinate synthase-like"/>
    <property type="match status" value="1"/>
</dbReference>
<organism evidence="22 23">
    <name type="scientific">Paenirhodobacter populi</name>
    <dbReference type="NCBI Taxonomy" id="2306993"/>
    <lineage>
        <taxon>Bacteria</taxon>
        <taxon>Pseudomonadati</taxon>
        <taxon>Pseudomonadota</taxon>
        <taxon>Alphaproteobacteria</taxon>
        <taxon>Rhodobacterales</taxon>
        <taxon>Rhodobacter group</taxon>
        <taxon>Paenirhodobacter</taxon>
    </lineage>
</organism>
<reference evidence="22 23" key="1">
    <citation type="submission" date="2019-01" db="EMBL/GenBank/DDBJ databases">
        <title>Sinorhodobacter populi sp. nov. isolated from the symptomatic bark tissue of Populus euramericana canker.</title>
        <authorList>
            <person name="Xu G."/>
        </authorList>
    </citation>
    <scope>NUCLEOTIDE SEQUENCE [LARGE SCALE GENOMIC DNA]</scope>
    <source>
        <strain evidence="22 23">SK2B-1</strain>
    </source>
</reference>
<feature type="binding site" evidence="19">
    <location>
        <position position="272"/>
    </location>
    <ligand>
        <name>Zn(2+)</name>
        <dbReference type="ChEBI" id="CHEBI:29105"/>
    </ligand>
</feature>
<dbReference type="GO" id="GO:0009073">
    <property type="term" value="P:aromatic amino acid family biosynthetic process"/>
    <property type="evidence" value="ECO:0007669"/>
    <property type="project" value="UniProtKB-KW"/>
</dbReference>
<evidence type="ECO:0000256" key="4">
    <source>
        <dbReference type="ARBA" id="ARBA00003485"/>
    </source>
</evidence>
<dbReference type="InterPro" id="IPR016037">
    <property type="entry name" value="DHQ_synth_AroB"/>
</dbReference>
<evidence type="ECO:0000256" key="10">
    <source>
        <dbReference type="ARBA" id="ARBA00022490"/>
    </source>
</evidence>
<evidence type="ECO:0000313" key="23">
    <source>
        <dbReference type="Proteomes" id="UP000284476"/>
    </source>
</evidence>
<feature type="domain" description="3-dehydroquinate synthase N-terminal" evidence="20">
    <location>
        <begin position="74"/>
        <end position="186"/>
    </location>
</feature>
<feature type="binding site" evidence="19">
    <location>
        <begin position="112"/>
        <end position="116"/>
    </location>
    <ligand>
        <name>NAD(+)</name>
        <dbReference type="ChEBI" id="CHEBI:57540"/>
    </ligand>
</feature>
<evidence type="ECO:0000256" key="12">
    <source>
        <dbReference type="ARBA" id="ARBA00022723"/>
    </source>
</evidence>
<reference evidence="22 23" key="2">
    <citation type="submission" date="2019-01" db="EMBL/GenBank/DDBJ databases">
        <authorList>
            <person name="Li Y."/>
        </authorList>
    </citation>
    <scope>NUCLEOTIDE SEQUENCE [LARGE SCALE GENOMIC DNA]</scope>
    <source>
        <strain evidence="22 23">SK2B-1</strain>
    </source>
</reference>
<dbReference type="InterPro" id="IPR030960">
    <property type="entry name" value="DHQS/DOIS_N"/>
</dbReference>
<evidence type="ECO:0000256" key="8">
    <source>
        <dbReference type="ARBA" id="ARBA00013031"/>
    </source>
</evidence>
<feature type="binding site" evidence="19">
    <location>
        <position position="158"/>
    </location>
    <ligand>
        <name>NAD(+)</name>
        <dbReference type="ChEBI" id="CHEBI:57540"/>
    </ligand>
</feature>
<evidence type="ECO:0000256" key="5">
    <source>
        <dbReference type="ARBA" id="ARBA00004496"/>
    </source>
</evidence>
<protein>
    <recommendedName>
        <fullName evidence="9 19">3-dehydroquinate synthase</fullName>
        <shortName evidence="19">DHQS</shortName>
        <ecNumber evidence="8 19">4.2.3.4</ecNumber>
    </recommendedName>
</protein>
<dbReference type="UniPathway" id="UPA00053">
    <property type="reaction ID" value="UER00085"/>
</dbReference>
<comment type="cofactor">
    <cofactor evidence="2 19">
        <name>NAD(+)</name>
        <dbReference type="ChEBI" id="CHEBI:57540"/>
    </cofactor>
</comment>
<evidence type="ECO:0000259" key="20">
    <source>
        <dbReference type="Pfam" id="PF01761"/>
    </source>
</evidence>
<evidence type="ECO:0000256" key="16">
    <source>
        <dbReference type="ARBA" id="ARBA00023141"/>
    </source>
</evidence>
<evidence type="ECO:0000256" key="18">
    <source>
        <dbReference type="ARBA" id="ARBA00023285"/>
    </source>
</evidence>
<sequence>MIGNSLRERVQVQLGTHGYPVLIGTGLIDQAGREIMPLLSRPRVAIVTDETVAKLCLRRLTHSLVTEGISHCAMILPPGEATKSWQPLIRTTEWLLGQQVERGDLIIALGGGVIGDLTGFAAAILRRGTRFVQIPTTLLAQVDSSVGGKTGINTVQGKNLIGSFHQPELVLADTGVLDHLPRRDLRAGYGEILKCALLGDAGFFAWLEKNGPDLVTGDASARHHAIRRSVEMKAEVVARDETESGDRALLNLGHTFAHALERATGYSDRLLHGESVAIGCMLAFELARHLDMCPQEDMQRLRSHLARMGMKSTLSDIGADLPSPQVLVEFMQQDKKAEGGEIRFILPNRIGQCRIAGSVPHGALLHTLVRSATSRTLH</sequence>
<dbReference type="AlphaFoldDB" id="A0A443JG27"/>
<evidence type="ECO:0000256" key="7">
    <source>
        <dbReference type="ARBA" id="ARBA00005412"/>
    </source>
</evidence>
<comment type="catalytic activity">
    <reaction evidence="1 19">
        <text>7-phospho-2-dehydro-3-deoxy-D-arabino-heptonate = 3-dehydroquinate + phosphate</text>
        <dbReference type="Rhea" id="RHEA:21968"/>
        <dbReference type="ChEBI" id="CHEBI:32364"/>
        <dbReference type="ChEBI" id="CHEBI:43474"/>
        <dbReference type="ChEBI" id="CHEBI:58394"/>
        <dbReference type="EC" id="4.2.3.4"/>
    </reaction>
</comment>
<gene>
    <name evidence="19" type="primary">aroB</name>
    <name evidence="22" type="ORF">D2T30_13485</name>
</gene>
<dbReference type="InterPro" id="IPR056179">
    <property type="entry name" value="DHQS_C"/>
</dbReference>
<comment type="cofactor">
    <cofactor evidence="3">
        <name>Zn(2+)</name>
        <dbReference type="ChEBI" id="CHEBI:29105"/>
    </cofactor>
</comment>
<dbReference type="PIRSF" id="PIRSF001455">
    <property type="entry name" value="DHQ_synth"/>
    <property type="match status" value="1"/>
</dbReference>
<dbReference type="GO" id="GO:0003856">
    <property type="term" value="F:3-dehydroquinate synthase activity"/>
    <property type="evidence" value="ECO:0007669"/>
    <property type="project" value="UniProtKB-UniRule"/>
</dbReference>
<evidence type="ECO:0000256" key="19">
    <source>
        <dbReference type="HAMAP-Rule" id="MF_00110"/>
    </source>
</evidence>
<dbReference type="Gene3D" id="3.40.50.1970">
    <property type="match status" value="1"/>
</dbReference>
<keyword evidence="17 19" id="KW-0456">Lyase</keyword>
<comment type="cofactor">
    <cofactor evidence="19">
        <name>Co(2+)</name>
        <dbReference type="ChEBI" id="CHEBI:48828"/>
    </cofactor>
    <cofactor evidence="19">
        <name>Zn(2+)</name>
        <dbReference type="ChEBI" id="CHEBI:29105"/>
    </cofactor>
    <text evidence="19">Binds 1 divalent metal cation per subunit. Can use either Co(2+) or Zn(2+).</text>
</comment>
<evidence type="ECO:0000256" key="11">
    <source>
        <dbReference type="ARBA" id="ARBA00022605"/>
    </source>
</evidence>
<dbReference type="PANTHER" id="PTHR43622">
    <property type="entry name" value="3-DEHYDROQUINATE SYNTHASE"/>
    <property type="match status" value="1"/>
</dbReference>
<keyword evidence="11 19" id="KW-0028">Amino-acid biosynthesis</keyword>
<dbReference type="GO" id="GO:0005737">
    <property type="term" value="C:cytoplasm"/>
    <property type="evidence" value="ECO:0007669"/>
    <property type="project" value="UniProtKB-SubCell"/>
</dbReference>
<dbReference type="RefSeq" id="WP_128209282.1">
    <property type="nucleotide sequence ID" value="NZ_JBHRSO010000063.1"/>
</dbReference>
<evidence type="ECO:0000256" key="15">
    <source>
        <dbReference type="ARBA" id="ARBA00023027"/>
    </source>
</evidence>
<keyword evidence="10 19" id="KW-0963">Cytoplasm</keyword>
<dbReference type="HAMAP" id="MF_00110">
    <property type="entry name" value="DHQ_synthase"/>
    <property type="match status" value="1"/>
</dbReference>